<evidence type="ECO:0000313" key="2">
    <source>
        <dbReference type="EMBL" id="TCS35789.1"/>
    </source>
</evidence>
<dbReference type="GO" id="GO:0005509">
    <property type="term" value="F:calcium ion binding"/>
    <property type="evidence" value="ECO:0007669"/>
    <property type="project" value="InterPro"/>
</dbReference>
<gene>
    <name evidence="2" type="ORF">EDC30_10988</name>
</gene>
<dbReference type="InterPro" id="IPR002048">
    <property type="entry name" value="EF_hand_dom"/>
</dbReference>
<evidence type="ECO:0000313" key="3">
    <source>
        <dbReference type="Proteomes" id="UP000295382"/>
    </source>
</evidence>
<dbReference type="EMBL" id="SLZQ01000009">
    <property type="protein sequence ID" value="TCS35789.1"/>
    <property type="molecule type" value="Genomic_DNA"/>
</dbReference>
<accession>A0A4R3HWM1</accession>
<comment type="caution">
    <text evidence="2">The sequence shown here is derived from an EMBL/GenBank/DDBJ whole genome shotgun (WGS) entry which is preliminary data.</text>
</comment>
<dbReference type="AlphaFoldDB" id="A0A4R3HWM1"/>
<proteinExistence type="predicted"/>
<dbReference type="OrthoDB" id="8613175at2"/>
<keyword evidence="3" id="KW-1185">Reference proteome</keyword>
<name>A0A4R3HWM1_PAULE</name>
<organism evidence="2 3">
    <name type="scientific">Paucimonas lemoignei</name>
    <name type="common">Pseudomonas lemoignei</name>
    <dbReference type="NCBI Taxonomy" id="29443"/>
    <lineage>
        <taxon>Bacteria</taxon>
        <taxon>Pseudomonadati</taxon>
        <taxon>Pseudomonadota</taxon>
        <taxon>Betaproteobacteria</taxon>
        <taxon>Burkholderiales</taxon>
        <taxon>Burkholderiaceae</taxon>
        <taxon>Paucimonas</taxon>
    </lineage>
</organism>
<reference evidence="2 3" key="1">
    <citation type="submission" date="2019-03" db="EMBL/GenBank/DDBJ databases">
        <title>Genomic Encyclopedia of Type Strains, Phase IV (KMG-IV): sequencing the most valuable type-strain genomes for metagenomic binning, comparative biology and taxonomic classification.</title>
        <authorList>
            <person name="Goeker M."/>
        </authorList>
    </citation>
    <scope>NUCLEOTIDE SEQUENCE [LARGE SCALE GENOMIC DNA]</scope>
    <source>
        <strain evidence="2 3">DSM 7445</strain>
    </source>
</reference>
<dbReference type="PROSITE" id="PS50222">
    <property type="entry name" value="EF_HAND_2"/>
    <property type="match status" value="1"/>
</dbReference>
<feature type="domain" description="EF-hand" evidence="1">
    <location>
        <begin position="49"/>
        <end position="69"/>
    </location>
</feature>
<dbReference type="RefSeq" id="WP_132259469.1">
    <property type="nucleotide sequence ID" value="NZ_SLZQ01000009.1"/>
</dbReference>
<protein>
    <recommendedName>
        <fullName evidence="1">EF-hand domain-containing protein</fullName>
    </recommendedName>
</protein>
<sequence>MSGQEAIRRASRAAQQAMKELDQHAIEELATLYETTTGNIIDAIAKISDGDGHIDFGDLADLLKEINAHLSELSTAQSENLMRHLNRAAQLGTAPFEPALGAELVGRMNFEAVRFVREFQAADGLRLSDRIWRIDRGAQEAVNAAVQGAVIRGNGAAQAAREFLNRKLPVPADAQLAMQAGSAQAITAKVEDVLLTGAESPLNSAMRVFRTEINRAHGTAYQMSAEAHPDAVGTRFMLSPRHPRVDICDMHARANLHGLGEGVYPHGKNPWPAHPNTLSFVIVVFKDEVTPQDVAGKQTVEQFLETVPREQRQGILGKNKNEAFEAGELSAGMVKSRWKDVQARIGPRHDLRDQVTRQFFNQRVSFPDGVPDIAIGGKPLTRDQMARLAGAPDGARIYFSRYGDRPGLEIEHPFYKAPSHRSFFRTDDGGLGLSNDLLMLKSDKAPKGFGLRIFGTQAQAAQELGFKRIEIYAARSSNMNGYHAWPQYGANADLPEKILRKLPPGLQGARDLLDLMGTDAGRAFWKKEGYSIECNFDLTEGSRSWQQLIKQLTAKKISLSKWNGLT</sequence>
<evidence type="ECO:0000259" key="1">
    <source>
        <dbReference type="PROSITE" id="PS50222"/>
    </source>
</evidence>
<dbReference type="Proteomes" id="UP000295382">
    <property type="component" value="Unassembled WGS sequence"/>
</dbReference>